<dbReference type="CDD" id="cd00086">
    <property type="entry name" value="homeodomain"/>
    <property type="match status" value="1"/>
</dbReference>
<dbReference type="GO" id="GO:0003677">
    <property type="term" value="F:DNA binding"/>
    <property type="evidence" value="ECO:0007669"/>
    <property type="project" value="InterPro"/>
</dbReference>
<name>A0A914YJB9_9BILA</name>
<dbReference type="WBParaSite" id="PSU_v2.g17412.t1">
    <property type="protein sequence ID" value="PSU_v2.g17412.t1"/>
    <property type="gene ID" value="PSU_v2.g17412"/>
</dbReference>
<accession>A0A914YJB9</accession>
<dbReference type="InterPro" id="IPR001356">
    <property type="entry name" value="HD"/>
</dbReference>
<dbReference type="AlphaFoldDB" id="A0A914YJB9"/>
<reference evidence="4" key="1">
    <citation type="submission" date="2022-11" db="UniProtKB">
        <authorList>
            <consortium name="WormBaseParasite"/>
        </authorList>
    </citation>
    <scope>IDENTIFICATION</scope>
</reference>
<organism evidence="3 4">
    <name type="scientific">Panagrolaimus superbus</name>
    <dbReference type="NCBI Taxonomy" id="310955"/>
    <lineage>
        <taxon>Eukaryota</taxon>
        <taxon>Metazoa</taxon>
        <taxon>Ecdysozoa</taxon>
        <taxon>Nematoda</taxon>
        <taxon>Chromadorea</taxon>
        <taxon>Rhabditida</taxon>
        <taxon>Tylenchina</taxon>
        <taxon>Panagrolaimomorpha</taxon>
        <taxon>Panagrolaimoidea</taxon>
        <taxon>Panagrolaimidae</taxon>
        <taxon>Panagrolaimus</taxon>
    </lineage>
</organism>
<feature type="region of interest" description="Disordered" evidence="2">
    <location>
        <begin position="46"/>
        <end position="73"/>
    </location>
</feature>
<dbReference type="Gene3D" id="1.10.10.60">
    <property type="entry name" value="Homeodomain-like"/>
    <property type="match status" value="1"/>
</dbReference>
<evidence type="ECO:0000256" key="1">
    <source>
        <dbReference type="ARBA" id="ARBA00004123"/>
    </source>
</evidence>
<dbReference type="SUPFAM" id="SSF46689">
    <property type="entry name" value="Homeodomain-like"/>
    <property type="match status" value="1"/>
</dbReference>
<keyword evidence="3" id="KW-1185">Reference proteome</keyword>
<sequence length="143" mass="16192">MQLMISQQLGLDPTTVANFFMNARRRGHDRQPCKDEFYSCNNNFSSSASNGSLTGATTPSSVTSLNESDYNQQSISDLHAQVQQVVQQVQAQQLAEQHQKQQEKHSLTFAALQNVGDDVKVEDFCIDELYDPHQQHQHQQQQL</sequence>
<evidence type="ECO:0000313" key="3">
    <source>
        <dbReference type="Proteomes" id="UP000887577"/>
    </source>
</evidence>
<dbReference type="InterPro" id="IPR009057">
    <property type="entry name" value="Homeodomain-like_sf"/>
</dbReference>
<evidence type="ECO:0000313" key="4">
    <source>
        <dbReference type="WBParaSite" id="PSU_v2.g17412.t1"/>
    </source>
</evidence>
<protein>
    <submittedName>
        <fullName evidence="4">Homeobox domain-containing protein</fullName>
    </submittedName>
</protein>
<dbReference type="GO" id="GO:0005634">
    <property type="term" value="C:nucleus"/>
    <property type="evidence" value="ECO:0007669"/>
    <property type="project" value="UniProtKB-SubCell"/>
</dbReference>
<proteinExistence type="predicted"/>
<feature type="compositionally biased region" description="Polar residues" evidence="2">
    <location>
        <begin position="53"/>
        <end position="73"/>
    </location>
</feature>
<dbReference type="Proteomes" id="UP000887577">
    <property type="component" value="Unplaced"/>
</dbReference>
<evidence type="ECO:0000256" key="2">
    <source>
        <dbReference type="SAM" id="MobiDB-lite"/>
    </source>
</evidence>
<comment type="subcellular location">
    <subcellularLocation>
        <location evidence="1">Nucleus</location>
    </subcellularLocation>
</comment>